<keyword evidence="3" id="KW-0520">NAD</keyword>
<dbReference type="SUPFAM" id="SSF52283">
    <property type="entry name" value="Formate/glycerate dehydrogenase catalytic domain-like"/>
    <property type="match status" value="1"/>
</dbReference>
<accession>A0ABV7KIU5</accession>
<dbReference type="PROSITE" id="PS00671">
    <property type="entry name" value="D_2_HYDROXYACID_DH_3"/>
    <property type="match status" value="1"/>
</dbReference>
<dbReference type="InterPro" id="IPR036291">
    <property type="entry name" value="NAD(P)-bd_dom_sf"/>
</dbReference>
<organism evidence="7 8">
    <name type="scientific">Aquamicrobium soli</name>
    <dbReference type="NCBI Taxonomy" id="1811518"/>
    <lineage>
        <taxon>Bacteria</taxon>
        <taxon>Pseudomonadati</taxon>
        <taxon>Pseudomonadota</taxon>
        <taxon>Alphaproteobacteria</taxon>
        <taxon>Hyphomicrobiales</taxon>
        <taxon>Phyllobacteriaceae</taxon>
        <taxon>Aquamicrobium</taxon>
    </lineage>
</organism>
<name>A0ABV7KIU5_9HYPH</name>
<proteinExistence type="inferred from homology"/>
<dbReference type="InterPro" id="IPR050418">
    <property type="entry name" value="D-iso_2-hydroxyacid_DH_PdxB"/>
</dbReference>
<protein>
    <submittedName>
        <fullName evidence="7">2-hydroxyacid dehydrogenase</fullName>
    </submittedName>
</protein>
<evidence type="ECO:0000313" key="7">
    <source>
        <dbReference type="EMBL" id="MFC3209282.1"/>
    </source>
</evidence>
<evidence type="ECO:0000256" key="3">
    <source>
        <dbReference type="ARBA" id="ARBA00023027"/>
    </source>
</evidence>
<feature type="domain" description="D-isomer specific 2-hydroxyacid dehydrogenase NAD-binding" evidence="6">
    <location>
        <begin position="137"/>
        <end position="316"/>
    </location>
</feature>
<reference evidence="8" key="1">
    <citation type="journal article" date="2019" name="Int. J. Syst. Evol. Microbiol.">
        <title>The Global Catalogue of Microorganisms (GCM) 10K type strain sequencing project: providing services to taxonomists for standard genome sequencing and annotation.</title>
        <authorList>
            <consortium name="The Broad Institute Genomics Platform"/>
            <consortium name="The Broad Institute Genome Sequencing Center for Infectious Disease"/>
            <person name="Wu L."/>
            <person name="Ma J."/>
        </authorList>
    </citation>
    <scope>NUCLEOTIDE SEQUENCE [LARGE SCALE GENOMIC DNA]</scope>
    <source>
        <strain evidence="8">KCTC 52165</strain>
    </source>
</reference>
<dbReference type="Pfam" id="PF02826">
    <property type="entry name" value="2-Hacid_dh_C"/>
    <property type="match status" value="1"/>
</dbReference>
<evidence type="ECO:0000256" key="1">
    <source>
        <dbReference type="ARBA" id="ARBA00005854"/>
    </source>
</evidence>
<dbReference type="InterPro" id="IPR006140">
    <property type="entry name" value="D-isomer_DH_NAD-bd"/>
</dbReference>
<dbReference type="PANTHER" id="PTHR43761:SF1">
    <property type="entry name" value="D-ISOMER SPECIFIC 2-HYDROXYACID DEHYDROGENASE CATALYTIC DOMAIN-CONTAINING PROTEIN-RELATED"/>
    <property type="match status" value="1"/>
</dbReference>
<dbReference type="InterPro" id="IPR006139">
    <property type="entry name" value="D-isomer_2_OHA_DH_cat_dom"/>
</dbReference>
<dbReference type="InterPro" id="IPR029753">
    <property type="entry name" value="D-isomer_DH_CS"/>
</dbReference>
<dbReference type="RefSeq" id="WP_378225527.1">
    <property type="nucleotide sequence ID" value="NZ_JBHRTK010000034.1"/>
</dbReference>
<dbReference type="PANTHER" id="PTHR43761">
    <property type="entry name" value="D-ISOMER SPECIFIC 2-HYDROXYACID DEHYDROGENASE FAMILY PROTEIN (AFU_ORTHOLOGUE AFUA_1G13630)"/>
    <property type="match status" value="1"/>
</dbReference>
<evidence type="ECO:0000313" key="8">
    <source>
        <dbReference type="Proteomes" id="UP001595583"/>
    </source>
</evidence>
<evidence type="ECO:0000259" key="6">
    <source>
        <dbReference type="Pfam" id="PF02826"/>
    </source>
</evidence>
<evidence type="ECO:0000256" key="2">
    <source>
        <dbReference type="ARBA" id="ARBA00023002"/>
    </source>
</evidence>
<comment type="similarity">
    <text evidence="1 4">Belongs to the D-isomer specific 2-hydroxyacid dehydrogenase family.</text>
</comment>
<dbReference type="EMBL" id="JBHRTK010000034">
    <property type="protein sequence ID" value="MFC3209282.1"/>
    <property type="molecule type" value="Genomic_DNA"/>
</dbReference>
<keyword evidence="2 4" id="KW-0560">Oxidoreductase</keyword>
<dbReference type="Gene3D" id="3.40.50.720">
    <property type="entry name" value="NAD(P)-binding Rossmann-like Domain"/>
    <property type="match status" value="2"/>
</dbReference>
<evidence type="ECO:0000256" key="4">
    <source>
        <dbReference type="RuleBase" id="RU003719"/>
    </source>
</evidence>
<dbReference type="Pfam" id="PF00389">
    <property type="entry name" value="2-Hacid_dh"/>
    <property type="match status" value="1"/>
</dbReference>
<keyword evidence="8" id="KW-1185">Reference proteome</keyword>
<comment type="caution">
    <text evidence="7">The sequence shown here is derived from an EMBL/GenBank/DDBJ whole genome shotgun (WGS) entry which is preliminary data.</text>
</comment>
<dbReference type="CDD" id="cd12171">
    <property type="entry name" value="2-Hacid_dh_10"/>
    <property type="match status" value="1"/>
</dbReference>
<feature type="domain" description="D-isomer specific 2-hydroxyacid dehydrogenase catalytic" evidence="5">
    <location>
        <begin position="63"/>
        <end position="345"/>
    </location>
</feature>
<dbReference type="SUPFAM" id="SSF51735">
    <property type="entry name" value="NAD(P)-binding Rossmann-fold domains"/>
    <property type="match status" value="1"/>
</dbReference>
<gene>
    <name evidence="7" type="ORF">ACFOHJ_23960</name>
</gene>
<dbReference type="InterPro" id="IPR029752">
    <property type="entry name" value="D-isomer_DH_CS1"/>
</dbReference>
<dbReference type="PROSITE" id="PS00065">
    <property type="entry name" value="D_2_HYDROXYACID_DH_1"/>
    <property type="match status" value="1"/>
</dbReference>
<evidence type="ECO:0000259" key="5">
    <source>
        <dbReference type="Pfam" id="PF00389"/>
    </source>
</evidence>
<dbReference type="Proteomes" id="UP001595583">
    <property type="component" value="Unassembled WGS sequence"/>
</dbReference>
<sequence length="347" mass="37500">MTTKKIAIAGDRFMLPQVFADKLAAACGDGHDIRLLELPWPDVPMEHGYAVEGMDGLKEYLGSADEIVDFIGDAEIFVTQLAPLSRAMFARLPALRLVAVSRGGPVNIDMAAAREAGVTVVNTPGRNAGAVAEFTIGAILAETRLIRTGHESLRKGEWRGDLYRADRTGRELREMTVGVVGYGNIGTRVVRLLRAFGAKVLVHDPYVQLSAEDRNDGVELVALDDLLGRADIVTLHPRVSEETRHMMNAETFAKMKPGALFVNTARGPLCDYDALYAALTEGQLGGAMLETFGIEPVPADWPLLQLPNVTLTPHIAGASVRTVTYAAEMAAEEVRRYIAGLPPVNPC</sequence>